<feature type="coiled-coil region" evidence="8">
    <location>
        <begin position="274"/>
        <end position="301"/>
    </location>
</feature>
<dbReference type="CDD" id="cd19757">
    <property type="entry name" value="Bbox1"/>
    <property type="match status" value="1"/>
</dbReference>
<feature type="repeat" description="NHL" evidence="7">
    <location>
        <begin position="562"/>
        <end position="603"/>
    </location>
</feature>
<organism evidence="11 12">
    <name type="scientific">Saccoglossus kowalevskii</name>
    <name type="common">Acorn worm</name>
    <dbReference type="NCBI Taxonomy" id="10224"/>
    <lineage>
        <taxon>Eukaryota</taxon>
        <taxon>Metazoa</taxon>
        <taxon>Hemichordata</taxon>
        <taxon>Enteropneusta</taxon>
        <taxon>Harrimaniidae</taxon>
        <taxon>Saccoglossus</taxon>
    </lineage>
</organism>
<dbReference type="SMART" id="SM00336">
    <property type="entry name" value="BBOX"/>
    <property type="match status" value="2"/>
</dbReference>
<dbReference type="PROSITE" id="PS50119">
    <property type="entry name" value="ZF_BBOX"/>
    <property type="match status" value="2"/>
</dbReference>
<keyword evidence="3" id="KW-0677">Repeat</keyword>
<protein>
    <submittedName>
        <fullName evidence="12">E3 ubiquitin-protein ligase TRIM56-like</fullName>
    </submittedName>
</protein>
<dbReference type="GeneID" id="102805608"/>
<evidence type="ECO:0000256" key="4">
    <source>
        <dbReference type="ARBA" id="ARBA00022771"/>
    </source>
</evidence>
<keyword evidence="2" id="KW-0479">Metal-binding</keyword>
<evidence type="ECO:0000256" key="3">
    <source>
        <dbReference type="ARBA" id="ARBA00022737"/>
    </source>
</evidence>
<sequence length="691" mass="77667">MASSFSSIKSQIKEDMLSCPMCFEVYNNPKVLQCLHCFCQRCLEGWARQNPGKPMSCPTCRFESPVNSLADIRALPTNFILNGLVDYIETMKEVKQFEGQCGGCGTGKAATRCIDCSQNLCQPCTSTHRNLKVTQQHKVVELGKYFRETEIPQPTVYCHNHEQSPVEVYCKVCQIPVCTKCALVEHRQHEQQYLEGATEEEKKRLDPQILLLKEYVVNNDQKATIITDELDVLREARDRAEKEIDDHTQKLISTILNKQEEMKKELGQVFTTNSEMMQSELKMLEESRSSLESAVEFAENMIKYASPAQYLKSQQEVKQRVTELIALEGNHNPEVLKYQMMYVPNNSYLRGTIGRINSIKQRQRITSVNRSRVAEFRQKKKILARAMQDLNKPQVATPAFGAPRPTSRERLVTVRKGFSGMQAKPCIEAKIGRVQHSDKLFYRPCGVAMNEKGDLVVADSDNCRVQILNLQTLTMKSSLAFDNFPTPFKPYDIAVLSDGRYFVTDSANNQVVVCNEFNQLILTFGHYERLQPRGIALTWDGHVLVTDVQHGASGVKKYTLDGTFVTCFGNTTFQGPSAVVVNSKQQVIVSDTQANRVCVMDVSGNLLHFLTATDGGKLECPSGVDVDVQDNTYVCDQGNNRIVKYNCKGQFVTNVGGALLKKPLGISITKDNIVKIAVTEINNETVKLLTL</sequence>
<keyword evidence="1" id="KW-0597">Phosphoprotein</keyword>
<evidence type="ECO:0000259" key="9">
    <source>
        <dbReference type="PROSITE" id="PS50089"/>
    </source>
</evidence>
<dbReference type="Proteomes" id="UP000694865">
    <property type="component" value="Unplaced"/>
</dbReference>
<dbReference type="InterPro" id="IPR027370">
    <property type="entry name" value="Znf-RING_euk"/>
</dbReference>
<keyword evidence="5" id="KW-0862">Zinc</keyword>
<keyword evidence="8" id="KW-0175">Coiled coil</keyword>
<evidence type="ECO:0000256" key="2">
    <source>
        <dbReference type="ARBA" id="ARBA00022723"/>
    </source>
</evidence>
<feature type="repeat" description="NHL" evidence="7">
    <location>
        <begin position="428"/>
        <end position="471"/>
    </location>
</feature>
<dbReference type="PROSITE" id="PS51125">
    <property type="entry name" value="NHL"/>
    <property type="match status" value="2"/>
</dbReference>
<dbReference type="PROSITE" id="PS50089">
    <property type="entry name" value="ZF_RING_2"/>
    <property type="match status" value="1"/>
</dbReference>
<dbReference type="RefSeq" id="XP_006826007.1">
    <property type="nucleotide sequence ID" value="XM_006825944.1"/>
</dbReference>
<feature type="domain" description="RING-type" evidence="9">
    <location>
        <begin position="19"/>
        <end position="61"/>
    </location>
</feature>
<dbReference type="Gene3D" id="2.120.10.30">
    <property type="entry name" value="TolB, C-terminal domain"/>
    <property type="match status" value="1"/>
</dbReference>
<dbReference type="PANTHER" id="PTHR25462">
    <property type="entry name" value="BONUS, ISOFORM C-RELATED"/>
    <property type="match status" value="1"/>
</dbReference>
<feature type="coiled-coil region" evidence="8">
    <location>
        <begin position="223"/>
        <end position="250"/>
    </location>
</feature>
<evidence type="ECO:0000313" key="12">
    <source>
        <dbReference type="RefSeq" id="XP_006826007.1"/>
    </source>
</evidence>
<accession>A0ABM0N166</accession>
<evidence type="ECO:0000259" key="10">
    <source>
        <dbReference type="PROSITE" id="PS50119"/>
    </source>
</evidence>
<dbReference type="InterPro" id="IPR013083">
    <property type="entry name" value="Znf_RING/FYVE/PHD"/>
</dbReference>
<evidence type="ECO:0000256" key="5">
    <source>
        <dbReference type="ARBA" id="ARBA00022833"/>
    </source>
</evidence>
<dbReference type="PANTHER" id="PTHR25462:SF296">
    <property type="entry name" value="MEIOTIC P26, ISOFORM F"/>
    <property type="match status" value="1"/>
</dbReference>
<dbReference type="InterPro" id="IPR047153">
    <property type="entry name" value="TRIM45/56/19-like"/>
</dbReference>
<dbReference type="SMART" id="SM00184">
    <property type="entry name" value="RING"/>
    <property type="match status" value="1"/>
</dbReference>
<dbReference type="InterPro" id="IPR017907">
    <property type="entry name" value="Znf_RING_CS"/>
</dbReference>
<dbReference type="CDD" id="cd05819">
    <property type="entry name" value="NHL"/>
    <property type="match status" value="1"/>
</dbReference>
<dbReference type="SUPFAM" id="SSF57850">
    <property type="entry name" value="RING/U-box"/>
    <property type="match status" value="1"/>
</dbReference>
<keyword evidence="4 6" id="KW-0863">Zinc-finger</keyword>
<name>A0ABM0N166_SACKO</name>
<dbReference type="Gene3D" id="3.30.160.60">
    <property type="entry name" value="Classic Zinc Finger"/>
    <property type="match status" value="1"/>
</dbReference>
<keyword evidence="11" id="KW-1185">Reference proteome</keyword>
<evidence type="ECO:0000313" key="11">
    <source>
        <dbReference type="Proteomes" id="UP000694865"/>
    </source>
</evidence>
<dbReference type="PROSITE" id="PS00518">
    <property type="entry name" value="ZF_RING_1"/>
    <property type="match status" value="1"/>
</dbReference>
<evidence type="ECO:0000256" key="8">
    <source>
        <dbReference type="SAM" id="Coils"/>
    </source>
</evidence>
<gene>
    <name evidence="12" type="primary">LOC102805608</name>
</gene>
<dbReference type="Pfam" id="PF01436">
    <property type="entry name" value="NHL"/>
    <property type="match status" value="1"/>
</dbReference>
<dbReference type="SUPFAM" id="SSF57845">
    <property type="entry name" value="B-box zinc-binding domain"/>
    <property type="match status" value="1"/>
</dbReference>
<proteinExistence type="predicted"/>
<dbReference type="Gene3D" id="3.30.40.10">
    <property type="entry name" value="Zinc/RING finger domain, C3HC4 (zinc finger)"/>
    <property type="match status" value="1"/>
</dbReference>
<feature type="domain" description="B box-type" evidence="10">
    <location>
        <begin position="153"/>
        <end position="194"/>
    </location>
</feature>
<dbReference type="InterPro" id="IPR001258">
    <property type="entry name" value="NHL_repeat"/>
</dbReference>
<dbReference type="InterPro" id="IPR000315">
    <property type="entry name" value="Znf_B-box"/>
</dbReference>
<feature type="domain" description="B box-type" evidence="10">
    <location>
        <begin position="101"/>
        <end position="142"/>
    </location>
</feature>
<evidence type="ECO:0000256" key="1">
    <source>
        <dbReference type="ARBA" id="ARBA00022553"/>
    </source>
</evidence>
<dbReference type="Pfam" id="PF00643">
    <property type="entry name" value="zf-B_box"/>
    <property type="match status" value="1"/>
</dbReference>
<reference evidence="12" key="1">
    <citation type="submission" date="2025-08" db="UniProtKB">
        <authorList>
            <consortium name="RefSeq"/>
        </authorList>
    </citation>
    <scope>IDENTIFICATION</scope>
    <source>
        <tissue evidence="12">Testes</tissue>
    </source>
</reference>
<dbReference type="InterPro" id="IPR001841">
    <property type="entry name" value="Znf_RING"/>
</dbReference>
<dbReference type="SUPFAM" id="SSF101898">
    <property type="entry name" value="NHL repeat"/>
    <property type="match status" value="1"/>
</dbReference>
<evidence type="ECO:0000256" key="7">
    <source>
        <dbReference type="PROSITE-ProRule" id="PRU00504"/>
    </source>
</evidence>
<evidence type="ECO:0000256" key="6">
    <source>
        <dbReference type="PROSITE-ProRule" id="PRU00024"/>
    </source>
</evidence>
<dbReference type="Pfam" id="PF13445">
    <property type="entry name" value="zf-RING_UBOX"/>
    <property type="match status" value="1"/>
</dbReference>
<dbReference type="InterPro" id="IPR011042">
    <property type="entry name" value="6-blade_b-propeller_TolB-like"/>
</dbReference>